<protein>
    <submittedName>
        <fullName evidence="2">Uncharacterized conserved protein</fullName>
    </submittedName>
</protein>
<dbReference type="OrthoDB" id="191143at2"/>
<keyword evidence="1" id="KW-0732">Signal</keyword>
<dbReference type="Pfam" id="PF13557">
    <property type="entry name" value="Phenol_MetA_deg"/>
    <property type="match status" value="1"/>
</dbReference>
<evidence type="ECO:0000313" key="3">
    <source>
        <dbReference type="Proteomes" id="UP000323300"/>
    </source>
</evidence>
<sequence>MTKRGQFAAGFAGCLSAATQAQALDIFPADYTVLPSGTNLFLAYGQYSTAGSLNVDGVGDVPNSELGVGLGIARYLHYNDIGGIPIAVQAFLPFGGFTEARIGGGEPPTKDGLGDLTFGFTVFPVHSAEPTGTTIGVTAYLVTPTGAFSDNPSAINLGSGSWSFMPQVGLIQGLGNGFFVDAAFDVNWRADHTENGIEFSRDASAQFQAYLRYQFSPTTSVSVGYSGTFGGENFVNDTYTGIKTRNDQIRLHASTFLTPTLQLGGMIGTDVNAEGGFEQDFVGTIRLLKLF</sequence>
<dbReference type="EMBL" id="FOSL01000003">
    <property type="protein sequence ID" value="SFK20676.1"/>
    <property type="molecule type" value="Genomic_DNA"/>
</dbReference>
<dbReference type="AlphaFoldDB" id="A0A1I3XNV4"/>
<feature type="signal peptide" evidence="1">
    <location>
        <begin position="1"/>
        <end position="23"/>
    </location>
</feature>
<organism evidence="2 3">
    <name type="scientific">Neomesorhizobium albiziae</name>
    <dbReference type="NCBI Taxonomy" id="335020"/>
    <lineage>
        <taxon>Bacteria</taxon>
        <taxon>Pseudomonadati</taxon>
        <taxon>Pseudomonadota</taxon>
        <taxon>Alphaproteobacteria</taxon>
        <taxon>Hyphomicrobiales</taxon>
        <taxon>Phyllobacteriaceae</taxon>
        <taxon>Neomesorhizobium</taxon>
    </lineage>
</organism>
<keyword evidence="3" id="KW-1185">Reference proteome</keyword>
<accession>A0A1I3XNV4</accession>
<feature type="chain" id="PRO_5009302402" evidence="1">
    <location>
        <begin position="24"/>
        <end position="291"/>
    </location>
</feature>
<reference evidence="2 3" key="1">
    <citation type="submission" date="2016-10" db="EMBL/GenBank/DDBJ databases">
        <authorList>
            <person name="Varghese N."/>
            <person name="Submissions S."/>
        </authorList>
    </citation>
    <scope>NUCLEOTIDE SEQUENCE [LARGE SCALE GENOMIC DNA]</scope>
    <source>
        <strain evidence="2 3">DSM 21822</strain>
    </source>
</reference>
<evidence type="ECO:0000256" key="1">
    <source>
        <dbReference type="SAM" id="SignalP"/>
    </source>
</evidence>
<proteinExistence type="predicted"/>
<dbReference type="RefSeq" id="WP_149759641.1">
    <property type="nucleotide sequence ID" value="NZ_BSPE01000008.1"/>
</dbReference>
<name>A0A1I3XNV4_9HYPH</name>
<dbReference type="InterPro" id="IPR025737">
    <property type="entry name" value="FApF"/>
</dbReference>
<evidence type="ECO:0000313" key="2">
    <source>
        <dbReference type="EMBL" id="SFK20676.1"/>
    </source>
</evidence>
<dbReference type="Proteomes" id="UP000323300">
    <property type="component" value="Unassembled WGS sequence"/>
</dbReference>
<gene>
    <name evidence="2" type="ORF">SAMN04488498_103368</name>
</gene>